<sequence length="76" mass="8221">MNVAQAKVGVSYIVNKINLTGALERRLEMLGMTSGVKLEVLNKKNHGAVILKVRGTRFAVGREIAEAIEIGGNKDE</sequence>
<dbReference type="Proteomes" id="UP000215383">
    <property type="component" value="Chromosome 1"/>
</dbReference>
<reference evidence="3 4" key="1">
    <citation type="submission" date="2017-06" db="EMBL/GenBank/DDBJ databases">
        <authorList>
            <consortium name="Pathogen Informatics"/>
        </authorList>
    </citation>
    <scope>NUCLEOTIDE SEQUENCE [LARGE SCALE GENOMIC DNA]</scope>
    <source>
        <strain evidence="3 4">NCTC10570</strain>
    </source>
</reference>
<evidence type="ECO:0000313" key="4">
    <source>
        <dbReference type="Proteomes" id="UP000215383"/>
    </source>
</evidence>
<dbReference type="SMART" id="SM00899">
    <property type="entry name" value="FeoA"/>
    <property type="match status" value="1"/>
</dbReference>
<dbReference type="Pfam" id="PF04023">
    <property type="entry name" value="FeoA"/>
    <property type="match status" value="1"/>
</dbReference>
<evidence type="ECO:0000256" key="1">
    <source>
        <dbReference type="ARBA" id="ARBA00023004"/>
    </source>
</evidence>
<feature type="domain" description="Ferrous iron transporter FeoA-like" evidence="2">
    <location>
        <begin position="1"/>
        <end position="72"/>
    </location>
</feature>
<dbReference type="PANTHER" id="PTHR43151:SF1">
    <property type="entry name" value="SSR2333 PROTEIN"/>
    <property type="match status" value="1"/>
</dbReference>
<dbReference type="AlphaFoldDB" id="A0A239TT96"/>
<dbReference type="InterPro" id="IPR008988">
    <property type="entry name" value="Transcriptional_repressor_C"/>
</dbReference>
<protein>
    <submittedName>
        <fullName evidence="3">FeoA domain</fullName>
    </submittedName>
</protein>
<dbReference type="PANTHER" id="PTHR43151">
    <property type="entry name" value="FEOA FAMILY PROTEIN"/>
    <property type="match status" value="1"/>
</dbReference>
<dbReference type="InterPro" id="IPR053184">
    <property type="entry name" value="FeoA-like"/>
</dbReference>
<keyword evidence="1" id="KW-0408">Iron</keyword>
<evidence type="ECO:0000259" key="2">
    <source>
        <dbReference type="SMART" id="SM00899"/>
    </source>
</evidence>
<dbReference type="EMBL" id="LT906446">
    <property type="protein sequence ID" value="SNV00735.1"/>
    <property type="molecule type" value="Genomic_DNA"/>
</dbReference>
<name>A0A239TT96_9FIRM</name>
<dbReference type="InterPro" id="IPR007167">
    <property type="entry name" value="Fe-transptr_FeoA-like"/>
</dbReference>
<keyword evidence="4" id="KW-1185">Reference proteome</keyword>
<gene>
    <name evidence="3" type="ORF">SAMEA4364220_01353</name>
</gene>
<dbReference type="GeneID" id="78507353"/>
<dbReference type="InterPro" id="IPR038157">
    <property type="entry name" value="FeoA_core_dom"/>
</dbReference>
<dbReference type="eggNOG" id="COG1918">
    <property type="taxonomic scope" value="Bacteria"/>
</dbReference>
<dbReference type="OrthoDB" id="9811076at2"/>
<dbReference type="Gene3D" id="2.30.30.90">
    <property type="match status" value="1"/>
</dbReference>
<accession>A0A239TT96</accession>
<dbReference type="SUPFAM" id="SSF50037">
    <property type="entry name" value="C-terminal domain of transcriptional repressors"/>
    <property type="match status" value="1"/>
</dbReference>
<proteinExistence type="predicted"/>
<dbReference type="GO" id="GO:0046914">
    <property type="term" value="F:transition metal ion binding"/>
    <property type="evidence" value="ECO:0007669"/>
    <property type="project" value="InterPro"/>
</dbReference>
<evidence type="ECO:0000313" key="3">
    <source>
        <dbReference type="EMBL" id="SNV00735.1"/>
    </source>
</evidence>
<organism evidence="3 4">
    <name type="scientific">Megamonas hypermegale</name>
    <dbReference type="NCBI Taxonomy" id="158847"/>
    <lineage>
        <taxon>Bacteria</taxon>
        <taxon>Bacillati</taxon>
        <taxon>Bacillota</taxon>
        <taxon>Negativicutes</taxon>
        <taxon>Selenomonadales</taxon>
        <taxon>Selenomonadaceae</taxon>
        <taxon>Megamonas</taxon>
    </lineage>
</organism>
<dbReference type="RefSeq" id="WP_027889884.1">
    <property type="nucleotide sequence ID" value="NZ_LT906446.1"/>
</dbReference>